<dbReference type="AlphaFoldDB" id="X0XPB5"/>
<gene>
    <name evidence="4" type="ORF">S01H1_65450</name>
</gene>
<dbReference type="CDD" id="cd02796">
    <property type="entry name" value="tRNA_bind_bactPheRS"/>
    <property type="match status" value="1"/>
</dbReference>
<evidence type="ECO:0000256" key="1">
    <source>
        <dbReference type="ARBA" id="ARBA00022555"/>
    </source>
</evidence>
<keyword evidence="1" id="KW-0820">tRNA-binding</keyword>
<feature type="domain" description="TRNA-binding" evidence="3">
    <location>
        <begin position="36"/>
        <end position="146"/>
    </location>
</feature>
<organism evidence="4">
    <name type="scientific">marine sediment metagenome</name>
    <dbReference type="NCBI Taxonomy" id="412755"/>
    <lineage>
        <taxon>unclassified sequences</taxon>
        <taxon>metagenomes</taxon>
        <taxon>ecological metagenomes</taxon>
    </lineage>
</organism>
<dbReference type="InterPro" id="IPR020825">
    <property type="entry name" value="Phe-tRNA_synthase-like_B3/B4"/>
</dbReference>
<dbReference type="InterPro" id="IPR012340">
    <property type="entry name" value="NA-bd_OB-fold"/>
</dbReference>
<keyword evidence="2" id="KW-0694">RNA-binding</keyword>
<dbReference type="NCBIfam" id="NF045760">
    <property type="entry name" value="YtpR"/>
    <property type="match status" value="1"/>
</dbReference>
<name>X0XPB5_9ZZZZ</name>
<proteinExistence type="predicted"/>
<comment type="caution">
    <text evidence="4">The sequence shown here is derived from an EMBL/GenBank/DDBJ whole genome shotgun (WGS) entry which is preliminary data.</text>
</comment>
<dbReference type="PROSITE" id="PS50886">
    <property type="entry name" value="TRBD"/>
    <property type="match status" value="1"/>
</dbReference>
<evidence type="ECO:0000259" key="3">
    <source>
        <dbReference type="PROSITE" id="PS50886"/>
    </source>
</evidence>
<feature type="non-terminal residue" evidence="4">
    <location>
        <position position="1"/>
    </location>
</feature>
<accession>X0XPB5</accession>
<dbReference type="SUPFAM" id="SSF50249">
    <property type="entry name" value="Nucleic acid-binding proteins"/>
    <property type="match status" value="1"/>
</dbReference>
<dbReference type="InterPro" id="IPR002547">
    <property type="entry name" value="tRNA-bd_dom"/>
</dbReference>
<reference evidence="4" key="1">
    <citation type="journal article" date="2014" name="Front. Microbiol.">
        <title>High frequency of phylogenetically diverse reductive dehalogenase-homologous genes in deep subseafloor sedimentary metagenomes.</title>
        <authorList>
            <person name="Kawai M."/>
            <person name="Futagami T."/>
            <person name="Toyoda A."/>
            <person name="Takaki Y."/>
            <person name="Nishi S."/>
            <person name="Hori S."/>
            <person name="Arai W."/>
            <person name="Tsubouchi T."/>
            <person name="Morono Y."/>
            <person name="Uchiyama I."/>
            <person name="Ito T."/>
            <person name="Fujiyama A."/>
            <person name="Inagaki F."/>
            <person name="Takami H."/>
        </authorList>
    </citation>
    <scope>NUCLEOTIDE SEQUENCE</scope>
    <source>
        <strain evidence="4">Expedition CK06-06</strain>
    </source>
</reference>
<dbReference type="SUPFAM" id="SSF56037">
    <property type="entry name" value="PheT/TilS domain"/>
    <property type="match status" value="1"/>
</dbReference>
<feature type="non-terminal residue" evidence="4">
    <location>
        <position position="250"/>
    </location>
</feature>
<dbReference type="EMBL" id="BARS01043210">
    <property type="protein sequence ID" value="GAG37182.1"/>
    <property type="molecule type" value="Genomic_DNA"/>
</dbReference>
<dbReference type="Gene3D" id="2.40.50.140">
    <property type="entry name" value="Nucleic acid-binding proteins"/>
    <property type="match status" value="1"/>
</dbReference>
<sequence length="250" mass="26698">RWLAEYVDIDVTERSVQQLASQLTLAGIEVEGIIPTGTLRGAVVGRVVSHRPHPNSGHLLLCVVDTGTSQAQIICGALNVVDGATVPVIMVGGKLPGGLVIEERKIRGITSQGMICSRTELGLEEHSAGIWNFDPKLNLSLGVDLAELLEFEDYILDISVTSNRPDCLGIYGIAREVAAITGKELHPPLLAFDESSPPTGEQFSVEVEDAADTPRYTASLMSNVTVGSAPPLMQHRLSKAGMRPLANIID</sequence>
<evidence type="ECO:0000313" key="4">
    <source>
        <dbReference type="EMBL" id="GAG37182.1"/>
    </source>
</evidence>
<dbReference type="InterPro" id="IPR033714">
    <property type="entry name" value="tRNA_bind_bactPheRS"/>
</dbReference>
<dbReference type="Gene3D" id="3.30.56.10">
    <property type="match status" value="1"/>
</dbReference>
<dbReference type="GO" id="GO:0000049">
    <property type="term" value="F:tRNA binding"/>
    <property type="evidence" value="ECO:0007669"/>
    <property type="project" value="UniProtKB-KW"/>
</dbReference>
<evidence type="ECO:0000256" key="2">
    <source>
        <dbReference type="ARBA" id="ARBA00022884"/>
    </source>
</evidence>
<protein>
    <recommendedName>
        <fullName evidence="3">tRNA-binding domain-containing protein</fullName>
    </recommendedName>
</protein>
<dbReference type="Pfam" id="PF01588">
    <property type="entry name" value="tRNA_bind"/>
    <property type="match status" value="1"/>
</dbReference>
<dbReference type="Gene3D" id="3.50.40.10">
    <property type="entry name" value="Phenylalanyl-trna Synthetase, Chain B, domain 3"/>
    <property type="match status" value="1"/>
</dbReference>